<gene>
    <name evidence="3" type="ORF">GA0074696_3159</name>
</gene>
<organism evidence="3 4">
    <name type="scientific">Micromonospora purpureochromogenes</name>
    <dbReference type="NCBI Taxonomy" id="47872"/>
    <lineage>
        <taxon>Bacteria</taxon>
        <taxon>Bacillati</taxon>
        <taxon>Actinomycetota</taxon>
        <taxon>Actinomycetes</taxon>
        <taxon>Micromonosporales</taxon>
        <taxon>Micromonosporaceae</taxon>
        <taxon>Micromonospora</taxon>
    </lineage>
</organism>
<feature type="transmembrane region" description="Helical" evidence="2">
    <location>
        <begin position="50"/>
        <end position="68"/>
    </location>
</feature>
<name>A0A1C4Y9J5_9ACTN</name>
<reference evidence="3 4" key="1">
    <citation type="submission" date="2016-06" db="EMBL/GenBank/DDBJ databases">
        <authorList>
            <person name="Kjaerup R.B."/>
            <person name="Dalgaard T.S."/>
            <person name="Juul-Madsen H.R."/>
        </authorList>
    </citation>
    <scope>NUCLEOTIDE SEQUENCE [LARGE SCALE GENOMIC DNA]</scope>
    <source>
        <strain evidence="3 4">DSM 43821</strain>
    </source>
</reference>
<evidence type="ECO:0000256" key="2">
    <source>
        <dbReference type="SAM" id="Phobius"/>
    </source>
</evidence>
<feature type="compositionally biased region" description="Basic and acidic residues" evidence="1">
    <location>
        <begin position="101"/>
        <end position="110"/>
    </location>
</feature>
<keyword evidence="2" id="KW-0472">Membrane</keyword>
<proteinExistence type="predicted"/>
<feature type="region of interest" description="Disordered" evidence="1">
    <location>
        <begin position="91"/>
        <end position="110"/>
    </location>
</feature>
<dbReference type="EMBL" id="LT607410">
    <property type="protein sequence ID" value="SCF17389.1"/>
    <property type="molecule type" value="Genomic_DNA"/>
</dbReference>
<accession>A0A1C4Y9J5</accession>
<dbReference type="AlphaFoldDB" id="A0A1C4Y9J5"/>
<evidence type="ECO:0000313" key="4">
    <source>
        <dbReference type="Proteomes" id="UP000198228"/>
    </source>
</evidence>
<dbReference type="RefSeq" id="WP_231925015.1">
    <property type="nucleotide sequence ID" value="NZ_LT607410.1"/>
</dbReference>
<protein>
    <submittedName>
        <fullName evidence="3">Uncharacterized protein</fullName>
    </submittedName>
</protein>
<dbReference type="Proteomes" id="UP000198228">
    <property type="component" value="Chromosome I"/>
</dbReference>
<keyword evidence="2" id="KW-1133">Transmembrane helix</keyword>
<keyword evidence="2" id="KW-0812">Transmembrane</keyword>
<sequence>MREALASVATALALGAGAVVLLTARSWRTALRVLLDLLVAASLLRLAAESGWMALATAAAVILLRQLLWAGLAAGPPAPAPTIAAALRVRRSRPTVSGRTQSEHSGRITP</sequence>
<evidence type="ECO:0000256" key="1">
    <source>
        <dbReference type="SAM" id="MobiDB-lite"/>
    </source>
</evidence>
<evidence type="ECO:0000313" key="3">
    <source>
        <dbReference type="EMBL" id="SCF17389.1"/>
    </source>
</evidence>